<dbReference type="PROSITE" id="PS50075">
    <property type="entry name" value="CARRIER"/>
    <property type="match status" value="2"/>
</dbReference>
<dbReference type="SUPFAM" id="SSF55048">
    <property type="entry name" value="Probable ACP-binding domain of malonyl-CoA ACP transacylase"/>
    <property type="match status" value="1"/>
</dbReference>
<dbReference type="InterPro" id="IPR000873">
    <property type="entry name" value="AMP-dep_synth/lig_dom"/>
</dbReference>
<evidence type="ECO:0000313" key="13">
    <source>
        <dbReference type="EMBL" id="RDL35876.1"/>
    </source>
</evidence>
<dbReference type="InterPro" id="IPR020845">
    <property type="entry name" value="AMP-binding_CS"/>
</dbReference>
<dbReference type="SUPFAM" id="SSF52151">
    <property type="entry name" value="FabD/lysophospholipase-like"/>
    <property type="match status" value="1"/>
</dbReference>
<dbReference type="Gene3D" id="3.40.47.10">
    <property type="match status" value="1"/>
</dbReference>
<dbReference type="STRING" id="2656787.A0A370TK27"/>
<feature type="region of interest" description="N-terminal hotdog fold" evidence="8">
    <location>
        <begin position="941"/>
        <end position="1077"/>
    </location>
</feature>
<dbReference type="CDD" id="cd02440">
    <property type="entry name" value="AdoMet_MTases"/>
    <property type="match status" value="1"/>
</dbReference>
<dbReference type="InterPro" id="IPR016036">
    <property type="entry name" value="Malonyl_transacylase_ACP-bd"/>
</dbReference>
<dbReference type="SMART" id="SM00827">
    <property type="entry name" value="PKS_AT"/>
    <property type="match status" value="1"/>
</dbReference>
<dbReference type="InterPro" id="IPR013120">
    <property type="entry name" value="FAR_NAD-bd"/>
</dbReference>
<dbReference type="Pfam" id="PF08659">
    <property type="entry name" value="KR"/>
    <property type="match status" value="1"/>
</dbReference>
<keyword evidence="3" id="KW-0436">Ligase</keyword>
<dbReference type="InterPro" id="IPR042104">
    <property type="entry name" value="PKS_dehydratase_sf"/>
</dbReference>
<dbReference type="InterPro" id="IPR032821">
    <property type="entry name" value="PKS_assoc"/>
</dbReference>
<dbReference type="InterPro" id="IPR049900">
    <property type="entry name" value="PKS_mFAS_DH"/>
</dbReference>
<dbReference type="GO" id="GO:0009403">
    <property type="term" value="P:toxin biosynthetic process"/>
    <property type="evidence" value="ECO:0007669"/>
    <property type="project" value="UniProtKB-ARBA"/>
</dbReference>
<dbReference type="InterPro" id="IPR013217">
    <property type="entry name" value="Methyltransf_12"/>
</dbReference>
<dbReference type="PROSITE" id="PS00012">
    <property type="entry name" value="PHOSPHOPANTETHEINE"/>
    <property type="match status" value="1"/>
</dbReference>
<dbReference type="GO" id="GO:0006633">
    <property type="term" value="P:fatty acid biosynthetic process"/>
    <property type="evidence" value="ECO:0007669"/>
    <property type="project" value="InterPro"/>
</dbReference>
<dbReference type="SUPFAM" id="SSF47336">
    <property type="entry name" value="ACP-like"/>
    <property type="match status" value="1"/>
</dbReference>
<dbReference type="RefSeq" id="XP_031868532.1">
    <property type="nucleotide sequence ID" value="XM_032015111.1"/>
</dbReference>
<feature type="domain" description="Ketosynthase family 3 (KS3)" evidence="11">
    <location>
        <begin position="6"/>
        <end position="446"/>
    </location>
</feature>
<feature type="region of interest" description="Disordered" evidence="9">
    <location>
        <begin position="2491"/>
        <end position="2527"/>
    </location>
</feature>
<dbReference type="OrthoDB" id="329835at2759"/>
<dbReference type="InterPro" id="IPR016035">
    <property type="entry name" value="Acyl_Trfase/lysoPLipase"/>
</dbReference>
<evidence type="ECO:0000256" key="4">
    <source>
        <dbReference type="ARBA" id="ARBA00022603"/>
    </source>
</evidence>
<keyword evidence="7" id="KW-0511">Multifunctional enzyme</keyword>
<evidence type="ECO:0000313" key="14">
    <source>
        <dbReference type="Proteomes" id="UP000254866"/>
    </source>
</evidence>
<dbReference type="InterPro" id="IPR050091">
    <property type="entry name" value="PKS_NRPS_Biosynth_Enz"/>
</dbReference>
<evidence type="ECO:0000256" key="8">
    <source>
        <dbReference type="PROSITE-ProRule" id="PRU01363"/>
    </source>
</evidence>
<evidence type="ECO:0000256" key="5">
    <source>
        <dbReference type="ARBA" id="ARBA00022679"/>
    </source>
</evidence>
<dbReference type="Pfam" id="PF00550">
    <property type="entry name" value="PP-binding"/>
    <property type="match status" value="1"/>
</dbReference>
<dbReference type="SMART" id="SM00822">
    <property type="entry name" value="PKS_KR"/>
    <property type="match status" value="1"/>
</dbReference>
<evidence type="ECO:0000256" key="6">
    <source>
        <dbReference type="ARBA" id="ARBA00022737"/>
    </source>
</evidence>
<dbReference type="InterPro" id="IPR001227">
    <property type="entry name" value="Ac_transferase_dom_sf"/>
</dbReference>
<evidence type="ECO:0000256" key="2">
    <source>
        <dbReference type="ARBA" id="ARBA00022553"/>
    </source>
</evidence>
<dbReference type="InterPro" id="IPR036736">
    <property type="entry name" value="ACP-like_sf"/>
</dbReference>
<dbReference type="Gene3D" id="3.10.129.110">
    <property type="entry name" value="Polyketide synthase dehydratase"/>
    <property type="match status" value="1"/>
</dbReference>
<dbReference type="GO" id="GO:0008168">
    <property type="term" value="F:methyltransferase activity"/>
    <property type="evidence" value="ECO:0007669"/>
    <property type="project" value="UniProtKB-KW"/>
</dbReference>
<keyword evidence="14" id="KW-1185">Reference proteome</keyword>
<dbReference type="CDD" id="cd00833">
    <property type="entry name" value="PKS"/>
    <property type="match status" value="1"/>
</dbReference>
<name>A0A370TK27_9HELO</name>
<dbReference type="CDD" id="cd19532">
    <property type="entry name" value="C_PKS-NRPS"/>
    <property type="match status" value="1"/>
</dbReference>
<feature type="compositionally biased region" description="Polar residues" evidence="9">
    <location>
        <begin position="2491"/>
        <end position="2501"/>
    </location>
</feature>
<dbReference type="CDD" id="cd05930">
    <property type="entry name" value="A_NRPS"/>
    <property type="match status" value="1"/>
</dbReference>
<dbReference type="InterPro" id="IPR009081">
    <property type="entry name" value="PP-bd_ACP"/>
</dbReference>
<keyword evidence="4" id="KW-0489">Methyltransferase</keyword>
<dbReference type="Gene3D" id="3.40.50.720">
    <property type="entry name" value="NAD(P)-binding Rossmann-like Domain"/>
    <property type="match status" value="2"/>
</dbReference>
<dbReference type="GO" id="GO:0016874">
    <property type="term" value="F:ligase activity"/>
    <property type="evidence" value="ECO:0007669"/>
    <property type="project" value="UniProtKB-KW"/>
</dbReference>
<evidence type="ECO:0000256" key="3">
    <source>
        <dbReference type="ARBA" id="ARBA00022598"/>
    </source>
</evidence>
<evidence type="ECO:0008006" key="15">
    <source>
        <dbReference type="Google" id="ProtNLM"/>
    </source>
</evidence>
<dbReference type="SUPFAM" id="SSF53901">
    <property type="entry name" value="Thiolase-like"/>
    <property type="match status" value="1"/>
</dbReference>
<dbReference type="InterPro" id="IPR020841">
    <property type="entry name" value="PKS_Beta-ketoAc_synthase_dom"/>
</dbReference>
<keyword evidence="2" id="KW-0597">Phosphoprotein</keyword>
<dbReference type="InterPro" id="IPR029063">
    <property type="entry name" value="SAM-dependent_MTases_sf"/>
</dbReference>
<dbReference type="InterPro" id="IPR036291">
    <property type="entry name" value="NAD(P)-bd_dom_sf"/>
</dbReference>
<evidence type="ECO:0000259" key="11">
    <source>
        <dbReference type="PROSITE" id="PS52004"/>
    </source>
</evidence>
<keyword evidence="1" id="KW-0596">Phosphopantetheine</keyword>
<evidence type="ECO:0000256" key="7">
    <source>
        <dbReference type="ARBA" id="ARBA00023268"/>
    </source>
</evidence>
<dbReference type="PANTHER" id="PTHR43775:SF20">
    <property type="entry name" value="HYBRID PKS-NRPS SYNTHETASE APDA"/>
    <property type="match status" value="1"/>
</dbReference>
<dbReference type="Pfam" id="PF21089">
    <property type="entry name" value="PKS_DH_N"/>
    <property type="match status" value="1"/>
</dbReference>
<reference evidence="13 14" key="1">
    <citation type="journal article" date="2018" name="IMA Fungus">
        <title>IMA Genome-F 9: Draft genome sequence of Annulohypoxylon stygium, Aspergillus mulundensis, Berkeleyomyces basicola (syn. Thielaviopsis basicola), Ceratocystis smalleyi, two Cercospora beticola strains, Coleophoma cylindrospora, Fusarium fracticaudum, Phialophora cf. hyalina, and Morchella septimelata.</title>
        <authorList>
            <person name="Wingfield B.D."/>
            <person name="Bills G.F."/>
            <person name="Dong Y."/>
            <person name="Huang W."/>
            <person name="Nel W.J."/>
            <person name="Swalarsk-Parry B.S."/>
            <person name="Vaghefi N."/>
            <person name="Wilken P.M."/>
            <person name="An Z."/>
            <person name="de Beer Z.W."/>
            <person name="De Vos L."/>
            <person name="Chen L."/>
            <person name="Duong T.A."/>
            <person name="Gao Y."/>
            <person name="Hammerbacher A."/>
            <person name="Kikkert J.R."/>
            <person name="Li Y."/>
            <person name="Li H."/>
            <person name="Li K."/>
            <person name="Li Q."/>
            <person name="Liu X."/>
            <person name="Ma X."/>
            <person name="Naidoo K."/>
            <person name="Pethybridge S.J."/>
            <person name="Sun J."/>
            <person name="Steenkamp E.T."/>
            <person name="van der Nest M.A."/>
            <person name="van Wyk S."/>
            <person name="Wingfield M.J."/>
            <person name="Xiong C."/>
            <person name="Yue Q."/>
            <person name="Zhang X."/>
        </authorList>
    </citation>
    <scope>NUCLEOTIDE SEQUENCE [LARGE SCALE GENOMIC DNA]</scope>
    <source>
        <strain evidence="13 14">BP 5553</strain>
    </source>
</reference>
<proteinExistence type="predicted"/>
<dbReference type="InterPro" id="IPR045851">
    <property type="entry name" value="AMP-bd_C_sf"/>
</dbReference>
<accession>A0A370TK27</accession>
<dbReference type="PROSITE" id="PS52019">
    <property type="entry name" value="PKS_MFAS_DH"/>
    <property type="match status" value="1"/>
</dbReference>
<dbReference type="InterPro" id="IPR013968">
    <property type="entry name" value="PKS_KR"/>
</dbReference>
<sequence length="3964" mass="436645">MSLQRDEPIAIIGSGCRFPGDSTSPSALWELLKEPRDVLTEIPVERFNPAGFYHEDGMHHGSTDVHESYLLSDDYRHFDAQFFNINPMEANSMDPQQRLLLETVYESTESAGLPIDDLRGSPTAVFVGLMCEEYSNHLLRDPETTPIYMATGTARSIMSNRISYFFDWHGPSMTIDTACSSSLVAVHLAAGALRSGESRIAIAAGANLILSPEPYIGESKLKMLSPGSRSRMWDADADGYARGDGVAAIVLKTLSAALEDGDNIECVIRSTGVNQDGRTKGITMPSATAQEALIRETYEKSGLNPRNRQDRCQYFEAHGTGTPAGDPIESEAISHVFFDSDNSCGAGEIDDAVKLYVGSIKTVIGHTEGTAGLAGVIKSVLAIKNKTIPPNMLFKKLSPAVKPFYDNLKIPTVAIPWPVVPSGCPRRASVNSFGFGGTNAHVILESFDPILDKTHATIKELHLPLPFVFSATSTQSLARMVAAYSAYLKTRNPLDLRDLAHTLYARRSALPIKATFSALNHEQLWSKLDSAIATSTSDIGTRSSTSSPRILGVFTGQGAQWVGMGKELLARSAQVQEIISRLDERLACLPAEDRPSWTLKGQLLAEASESRVHEAGISQPLCTAIQVALVDLLYESGAKFEAVVGHSSGEIGAAYAAGYISANDAIIIAYYRGLYAHLGSEKVPGAMLAASTSMEDAIELCEFPEFEGRIVVAAWNSSSSVTLSGDANAIEDAKTILEDEKKFARLLKVDTAYHSHHMVPCADPYVKSLESSDIKVSSLTNTCSWFSSVEDGELMGIRKDLEHTYWKDNMIKPVLFSTAIQRAIAMKGPFSIALEIGPHPSLQGPALQTIQELTGQTIPYAGLLRREKDAAETVSDALCFVWQNLGPSAINLSRHISLFSQDQSTPRTLKDLPTYSWDHERIYWFESRATKAFRTRSQGSHELLGTACIDNTEEAWSWRNHLRPNEISWLSGHKLQDQMIFPAAGYAVTVLEGMKALAITRPVKVIELRDFSIGRPMSFEEDDAGVEVVFALTNIETQNNGETTIMADFTYHAGLGNDPDRLTLMASGQALAVFGDPSLSLLPARPPLLPNLVDVESDLFYESLNNLGYGYSGPFRALSDLKRKLDIGTGLLINPHFADPKIGLIIHPGLLDATFQSLFLAFCWPGDGSLKELYVPTKIQSIRINPYLCDRLSQDAQLSFDCTLTHRTSMLVRGDVALYPANGGHAILQAQGVSVVPFAPSTEAHDRQLFSRIDWGLASIDGEAAASDDQPTVEEQQFASVAEQTALWYIQKLLDDVTEEQWANSEWHHKQLLHYATDTVSSVASGKRRFVQKEWLLNSRERIVDLMQIYPNSFELELLRAVGENLAAAVRGETNILEHMMRDNMLERLYAEGTGVGKQTLFLGRMVGQLAHRYPHMKILEIGAGTGGATKSVFKHIGQAFTSYTFTDISTGFFEKAQNIFEDHRSRIIFKALDIERDVDAQGFSQGTYDLVIASLVLHATASIEATLINARKLLKPGGFLIMCELTNPPPLRMGFVFGGLPGWWLGVDDGRTLSPCISSADWHTCLRKTGFSGVDTITPEGDGLVRPGFVIASQAIDQRVTAIRRPLVSREGVPQISELFILGGTALHTSQLVDRILETLRPYSTKITKVNILEDLDWGVVSSMSVALSITELDEPMFKCMTKEKLEGIKQLFDQARSVLWLTRGCRSANPYSNITVGFSRSLVEEMPHVRLQLLDIDPEAQPDPHFISESLLRAHMLDVWEDDRSQGSLLWSKEPEMVQEKSKCLIPRLIANKPRNDVYNSGRRVITKEIDPRKSKVYLHHTGSGYELKDIQSINAKGNTNDDKMVHIAVTHSLVSSIRLSLTTVLFLVLGSNLKNNKTVLGLAKTNASIVEVSSQWAFDCDIALGKEVDFLRVVANELVAHYVASEELVSTSVVIHEPHPDMAAALCRHALQNDINILFTTHDAEKQGLTSPWAYIHPMAPGHEIAQAIPDNTSLFVNFTSDTQPIRGGSSIQPCLPPSCKVVNRASLFGASSQLPPKAAHGWIPVVLHNSFKIQRDLACGNKSHMIGPTFSLEHVLKSSSIEPLAVVDWTISDTVPLTLEPIDSGDLFSADKTYILFGLTSDLGQSLCTWMVQRGARHVVMTSRHPKIEDAWIQSLQSRGATIKVFSNDITDKNALQMLVQEIRSTCPPVGGIANGAMVLQDMLINDLDIDNLLRVLKPKVDGSLYLDELFHDDNLQFCIFFSSLACVYGNPGQANYGGANAFMCALASQRRSRGRAASILHIGAVMGAGYVTREGTQFLLQSLSKAGWLWLSERDFQQSFAEAILLGSSDFEQNPEVLVGVRKVEPEEGAEKQWYDNPKLSHCANEQDNLEVKKSDTATVVSLKAKLLGANTENEVYEILKESFLAKLQVVLQLDLEGKGDSIIEKGADSLGIDSLIAVEIRSWFLKEFLVDIQVLKILGGATIGEILDSALVKLPRELIPNVTASDAPATTSTQGHGEIPLHPERQDSTSSASLVTGTLSRTPTSASSFVKIEKSQFISNTDFMRKEEMGFGQSRFWSLRSLLDDQTTFNIVCSGRLSGPLRVEDLDKAISKVAQMHEGLRTAFIEEGQVYRQAILPASTVHLERHTIANKEDVAREHKAMSDYVFDLEHGETLRIMLLSQSSIKHFLVIGYHHIVMDGISLEIFLSDISKAYNGEILAFKGIHYCDYSIRERTKIKTGQMDSELSFWRKEFIDAPVPLPLLPFSAIRSRQHLTDYNYNEVNHRVDSGMSSQIKEICKEHKVTPFHFYLAAFKTLLLRLLPTEDICIGMADANRVDNDILESIGMFLNLLPLRFRTYPKQTFEDALKETRRKVYAALANGKVPFNILLEELDVPRSATSSPMFQAFINYRQGVQERRAFGDCQVEGLEYQVARTSYDISLDIMDNPGGDSVITFMVQKALYPSREANILMEFFLSLLDTFSRNPRIGADSAPLFSNESIQKSLKLGQGPTLQSKWGATVCHQIDSIIHERGSAIAVKDGISSGLTYQALSDRSAAISAALLQSNWRDGSTVAVFQEPSSDWVSSFLAIMRIGGIYVPLDPMNSPHRLAAVVADCKPVAILGHEVTLTAGRFLAVGDTALIDVSSLPKTTADHVVNTAQPEGIAAIIYTSGSTGVPKGIILKHSGILNALEGASHDLSLGSPVVLQQTAFTFDMSLLEALLALPNGGTVYVVPKCSRRDPIAITEIIVKEHITLTFATPSEYMSWLHYGISLKYSSWTVAFSGGDTFTPSLKHSFQTLSKDNLRLYNIYGPTEISFTSHTTQLDYGQSSSSASSSERIPVGFAFRNSSTYIVDDKLELVPVGFPGEVVIGGAGVSPGYHNNDDLTTRTFLDDTYASSEYLARGWTKMLRTGDRGRLRDDGALIVEGRISGDTQIKLRGIRIDLQDIEAVILQSANLALRDVVVSFRSESQAIVAHVVFRPDYPVIRREGFLKHLWSSLPVPHYMRPTFIIPLDSLPMTYHMKVDRIAIQAIPIPRSEQSSESQALTQTESQLKKIWESVLSTEALKFHTLHADADFFYVGGNSALLVRLQSLIRKSFDVVLPLFQLFEASTLKSMASRIENTIPADTIDWEKETSLPSSLPGLSAISKPGNITSRHRTAKVVLLTGSTGFLGRSILRLLVDDAQVSKIHCVAVRQLDPQGERTLPITSEKIVVHLGDMTEPLLGLSETKFANLAQEVNIIIHNGAQRSFWEYYQLLRNANVSSTKELVRMAALHKIPIHFISSGGVFNFSQGENNFSARSATDFHPPTDGSNGYVASKWASEKCLENAAEAFGIPVCIYRTIPAVKRSSSPSAIKQEFLRLSREMKTLPASSGWTGEVDLLPVETVAQGICTSSVKDEHTGNAPSIRFIHYDAQVKLLASELSEYLESNCHEKATFKRIPALEWVGEIKKLDFKYLFASQNIILDSGDGSADNHLVSRR</sequence>
<evidence type="ECO:0000256" key="9">
    <source>
        <dbReference type="SAM" id="MobiDB-lite"/>
    </source>
</evidence>
<dbReference type="InterPro" id="IPR016039">
    <property type="entry name" value="Thiolase-like"/>
</dbReference>
<dbReference type="SMART" id="SM00825">
    <property type="entry name" value="PKS_KS"/>
    <property type="match status" value="1"/>
</dbReference>
<dbReference type="InterPro" id="IPR014030">
    <property type="entry name" value="Ketoacyl_synth_N"/>
</dbReference>
<evidence type="ECO:0000259" key="10">
    <source>
        <dbReference type="PROSITE" id="PS50075"/>
    </source>
</evidence>
<dbReference type="GO" id="GO:0004312">
    <property type="term" value="F:fatty acid synthase activity"/>
    <property type="evidence" value="ECO:0007669"/>
    <property type="project" value="TreeGrafter"/>
</dbReference>
<dbReference type="InterPro" id="IPR014043">
    <property type="entry name" value="Acyl_transferase_dom"/>
</dbReference>
<dbReference type="InterPro" id="IPR018201">
    <property type="entry name" value="Ketoacyl_synth_AS"/>
</dbReference>
<dbReference type="Pfam" id="PF00698">
    <property type="entry name" value="Acyl_transf_1"/>
    <property type="match status" value="1"/>
</dbReference>
<dbReference type="PROSITE" id="PS00606">
    <property type="entry name" value="KS3_1"/>
    <property type="match status" value="1"/>
</dbReference>
<dbReference type="SUPFAM" id="SSF56801">
    <property type="entry name" value="Acetyl-CoA synthetase-like"/>
    <property type="match status" value="1"/>
</dbReference>
<dbReference type="Pfam" id="PF00109">
    <property type="entry name" value="ketoacyl-synt"/>
    <property type="match status" value="1"/>
</dbReference>
<protein>
    <recommendedName>
        <fullName evidence="15">Carrier domain-containing protein</fullName>
    </recommendedName>
</protein>
<dbReference type="PROSITE" id="PS52004">
    <property type="entry name" value="KS3_2"/>
    <property type="match status" value="1"/>
</dbReference>
<dbReference type="InterPro" id="IPR042099">
    <property type="entry name" value="ANL_N_sf"/>
</dbReference>
<evidence type="ECO:0000256" key="1">
    <source>
        <dbReference type="ARBA" id="ARBA00022450"/>
    </source>
</evidence>
<dbReference type="InterPro" id="IPR023213">
    <property type="entry name" value="CAT-like_dom_sf"/>
</dbReference>
<dbReference type="InterPro" id="IPR001242">
    <property type="entry name" value="Condensation_dom"/>
</dbReference>
<dbReference type="InterPro" id="IPR057326">
    <property type="entry name" value="KR_dom"/>
</dbReference>
<dbReference type="GeneID" id="43599337"/>
<dbReference type="InterPro" id="IPR020807">
    <property type="entry name" value="PKS_DH"/>
</dbReference>
<organism evidence="13 14">
    <name type="scientific">Venustampulla echinocandica</name>
    <dbReference type="NCBI Taxonomy" id="2656787"/>
    <lineage>
        <taxon>Eukaryota</taxon>
        <taxon>Fungi</taxon>
        <taxon>Dikarya</taxon>
        <taxon>Ascomycota</taxon>
        <taxon>Pezizomycotina</taxon>
        <taxon>Leotiomycetes</taxon>
        <taxon>Helotiales</taxon>
        <taxon>Pleuroascaceae</taxon>
        <taxon>Venustampulla</taxon>
    </lineage>
</organism>
<dbReference type="Proteomes" id="UP000254866">
    <property type="component" value="Unassembled WGS sequence"/>
</dbReference>
<dbReference type="InterPro" id="IPR006162">
    <property type="entry name" value="Ppantetheine_attach_site"/>
</dbReference>
<dbReference type="PANTHER" id="PTHR43775">
    <property type="entry name" value="FATTY ACID SYNTHASE"/>
    <property type="match status" value="1"/>
</dbReference>
<dbReference type="Pfam" id="PF02801">
    <property type="entry name" value="Ketoacyl-synt_C"/>
    <property type="match status" value="1"/>
</dbReference>
<dbReference type="SMART" id="SM00826">
    <property type="entry name" value="PKS_DH"/>
    <property type="match status" value="1"/>
</dbReference>
<dbReference type="Gene3D" id="3.30.559.10">
    <property type="entry name" value="Chloramphenicol acetyltransferase-like domain"/>
    <property type="match status" value="1"/>
</dbReference>
<dbReference type="Gene3D" id="1.10.1200.10">
    <property type="entry name" value="ACP-like"/>
    <property type="match status" value="1"/>
</dbReference>
<dbReference type="Gene3D" id="3.40.366.10">
    <property type="entry name" value="Malonyl-Coenzyme A Acyl Carrier Protein, domain 2"/>
    <property type="match status" value="1"/>
</dbReference>
<dbReference type="Pfam" id="PF07993">
    <property type="entry name" value="NAD_binding_4"/>
    <property type="match status" value="1"/>
</dbReference>
<dbReference type="SUPFAM" id="SSF53335">
    <property type="entry name" value="S-adenosyl-L-methionine-dependent methyltransferases"/>
    <property type="match status" value="1"/>
</dbReference>
<feature type="domain" description="Carrier" evidence="10">
    <location>
        <begin position="3528"/>
        <end position="3608"/>
    </location>
</feature>
<feature type="active site" description="Proton acceptor; for dehydratase activity" evidence="8">
    <location>
        <position position="973"/>
    </location>
</feature>
<feature type="compositionally biased region" description="Polar residues" evidence="9">
    <location>
        <begin position="2514"/>
        <end position="2527"/>
    </location>
</feature>
<dbReference type="PROSITE" id="PS00455">
    <property type="entry name" value="AMP_BINDING"/>
    <property type="match status" value="1"/>
</dbReference>
<comment type="caution">
    <text evidence="13">The sequence shown here is derived from an EMBL/GenBank/DDBJ whole genome shotgun (WGS) entry which is preliminary data.</text>
</comment>
<dbReference type="Pfam" id="PF16197">
    <property type="entry name" value="KAsynt_C_assoc"/>
    <property type="match status" value="1"/>
</dbReference>
<dbReference type="Pfam" id="PF00668">
    <property type="entry name" value="Condensation"/>
    <property type="match status" value="1"/>
</dbReference>
<dbReference type="GO" id="GO:0032259">
    <property type="term" value="P:methylation"/>
    <property type="evidence" value="ECO:0007669"/>
    <property type="project" value="UniProtKB-KW"/>
</dbReference>
<dbReference type="EMBL" id="NPIC01000005">
    <property type="protein sequence ID" value="RDL35876.1"/>
    <property type="molecule type" value="Genomic_DNA"/>
</dbReference>
<dbReference type="InterPro" id="IPR049552">
    <property type="entry name" value="PKS_DH_N"/>
</dbReference>
<evidence type="ECO:0000259" key="12">
    <source>
        <dbReference type="PROSITE" id="PS52019"/>
    </source>
</evidence>
<dbReference type="FunFam" id="3.40.47.10:FF:000019">
    <property type="entry name" value="Polyketide synthase type I"/>
    <property type="match status" value="1"/>
</dbReference>
<dbReference type="Gene3D" id="3.40.50.150">
    <property type="entry name" value="Vaccinia Virus protein VP39"/>
    <property type="match status" value="1"/>
</dbReference>
<dbReference type="Pfam" id="PF00501">
    <property type="entry name" value="AMP-binding"/>
    <property type="match status" value="1"/>
</dbReference>
<gene>
    <name evidence="13" type="ORF">BP5553_06488</name>
</gene>
<feature type="region of interest" description="C-terminal hotdog fold" evidence="8">
    <location>
        <begin position="1092"/>
        <end position="1244"/>
    </location>
</feature>
<keyword evidence="6" id="KW-0677">Repeat</keyword>
<dbReference type="InterPro" id="IPR049551">
    <property type="entry name" value="PKS_DH_C"/>
</dbReference>
<dbReference type="Gene3D" id="3.30.559.30">
    <property type="entry name" value="Nonribosomal peptide synthetase, condensation domain"/>
    <property type="match status" value="1"/>
</dbReference>
<dbReference type="SUPFAM" id="SSF51735">
    <property type="entry name" value="NAD(P)-binding Rossmann-fold domains"/>
    <property type="match status" value="2"/>
</dbReference>
<feature type="active site" description="Proton donor; for dehydratase activity" evidence="8">
    <location>
        <position position="1152"/>
    </location>
</feature>
<feature type="domain" description="Carrier" evidence="10">
    <location>
        <begin position="2403"/>
        <end position="2480"/>
    </location>
</feature>
<dbReference type="Pfam" id="PF14765">
    <property type="entry name" value="PS-DH"/>
    <property type="match status" value="1"/>
</dbReference>
<dbReference type="Gene3D" id="3.30.300.30">
    <property type="match status" value="1"/>
</dbReference>
<feature type="domain" description="PKS/mFAS DH" evidence="12">
    <location>
        <begin position="941"/>
        <end position="1244"/>
    </location>
</feature>
<dbReference type="InterPro" id="IPR014031">
    <property type="entry name" value="Ketoacyl_synth_C"/>
</dbReference>
<dbReference type="Pfam" id="PF08242">
    <property type="entry name" value="Methyltransf_12"/>
    <property type="match status" value="1"/>
</dbReference>
<keyword evidence="5" id="KW-0808">Transferase</keyword>
<dbReference type="SUPFAM" id="SSF52777">
    <property type="entry name" value="CoA-dependent acyltransferases"/>
    <property type="match status" value="2"/>
</dbReference>
<dbReference type="GO" id="GO:0004315">
    <property type="term" value="F:3-oxoacyl-[acyl-carrier-protein] synthase activity"/>
    <property type="evidence" value="ECO:0007669"/>
    <property type="project" value="InterPro"/>
</dbReference>
<dbReference type="Gene3D" id="3.40.50.12780">
    <property type="entry name" value="N-terminal domain of ligase-like"/>
    <property type="match status" value="1"/>
</dbReference>